<dbReference type="PANTHER" id="PTHR17384:SF7">
    <property type="entry name" value="P-SELECTIN GLYCOPROTEIN LIGAND 1"/>
    <property type="match status" value="1"/>
</dbReference>
<dbReference type="Proteomes" id="UP000515156">
    <property type="component" value="Chromosome 11"/>
</dbReference>
<sequence length="360" mass="38925">MILKTSADDIATWKSMIEFEESKVSTREKIITTNSQGTVERTDLVEEATATANGSSEPTTENQGITEHIDLVEDATATANGFYERTTENHGTTKFIDLVEEATATANGSSERTTENQGTTEHIDLVEEATATANGSSELTTENQGTIKFIDLVEDATANGISEQTTENHGTTKFIDLVEEATATANGSFEPTTESHGTTKLAVLVENVTTSANGSSELATISSGQPLITSSAFNLSHTQEVESNMTSETTVTHRPGSPTEKNPTHSTMGQCLMAILILAFLATLFIVCTIVLSIKLTIRKDSRLHKENSTEMMCISTLLQDHDPAAERSKLKPRKMKTFAGNAYDSDEDNTTLNSFMPDH</sequence>
<dbReference type="InParanoid" id="A0A6P7ZGS1"/>
<evidence type="ECO:0000256" key="2">
    <source>
        <dbReference type="SAM" id="Phobius"/>
    </source>
</evidence>
<reference evidence="4" key="2">
    <citation type="submission" date="2025-08" db="UniProtKB">
        <authorList>
            <consortium name="RefSeq"/>
        </authorList>
    </citation>
    <scope>IDENTIFICATION</scope>
</reference>
<evidence type="ECO:0000313" key="3">
    <source>
        <dbReference type="Proteomes" id="UP000515156"/>
    </source>
</evidence>
<dbReference type="InterPro" id="IPR026195">
    <property type="entry name" value="PSGL-1"/>
</dbReference>
<dbReference type="GO" id="GO:0050901">
    <property type="term" value="P:leukocyte tethering or rolling"/>
    <property type="evidence" value="ECO:0007669"/>
    <property type="project" value="TreeGrafter"/>
</dbReference>
<protein>
    <submittedName>
        <fullName evidence="4">P-selectin glycoprotein ligand 1</fullName>
    </submittedName>
</protein>
<organism evidence="3 4">
    <name type="scientific">Microcaecilia unicolor</name>
    <dbReference type="NCBI Taxonomy" id="1415580"/>
    <lineage>
        <taxon>Eukaryota</taxon>
        <taxon>Metazoa</taxon>
        <taxon>Chordata</taxon>
        <taxon>Craniata</taxon>
        <taxon>Vertebrata</taxon>
        <taxon>Euteleostomi</taxon>
        <taxon>Amphibia</taxon>
        <taxon>Gymnophiona</taxon>
        <taxon>Siphonopidae</taxon>
        <taxon>Microcaecilia</taxon>
    </lineage>
</organism>
<dbReference type="KEGG" id="muo:115480237"/>
<keyword evidence="2" id="KW-0812">Transmembrane</keyword>
<dbReference type="CTD" id="6404"/>
<proteinExistence type="predicted"/>
<dbReference type="AlphaFoldDB" id="A0A6P7ZGS1"/>
<dbReference type="PANTHER" id="PTHR17384">
    <property type="entry name" value="P-SELECTIN GLYCOPROTEIN LIGAND-1"/>
    <property type="match status" value="1"/>
</dbReference>
<evidence type="ECO:0000313" key="4">
    <source>
        <dbReference type="RefSeq" id="XP_030074620.1"/>
    </source>
</evidence>
<feature type="transmembrane region" description="Helical" evidence="2">
    <location>
        <begin position="272"/>
        <end position="294"/>
    </location>
</feature>
<dbReference type="RefSeq" id="XP_030074620.1">
    <property type="nucleotide sequence ID" value="XM_030218760.1"/>
</dbReference>
<feature type="compositionally biased region" description="Polar residues" evidence="1">
    <location>
        <begin position="351"/>
        <end position="360"/>
    </location>
</feature>
<reference evidence="3" key="1">
    <citation type="submission" date="2024-06" db="UniProtKB">
        <authorList>
            <consortium name="RefSeq"/>
        </authorList>
    </citation>
    <scope>NUCLEOTIDE SEQUENCE [LARGE SCALE GENOMIC DNA]</scope>
</reference>
<dbReference type="OrthoDB" id="8927116at2759"/>
<keyword evidence="2" id="KW-1133">Transmembrane helix</keyword>
<keyword evidence="3" id="KW-1185">Reference proteome</keyword>
<name>A0A6P7ZGS1_9AMPH</name>
<keyword evidence="2" id="KW-0472">Membrane</keyword>
<dbReference type="GeneID" id="115480237"/>
<evidence type="ECO:0000256" key="1">
    <source>
        <dbReference type="SAM" id="MobiDB-lite"/>
    </source>
</evidence>
<accession>A0A6P7ZGS1</accession>
<feature type="region of interest" description="Disordered" evidence="1">
    <location>
        <begin position="340"/>
        <end position="360"/>
    </location>
</feature>
<feature type="region of interest" description="Disordered" evidence="1">
    <location>
        <begin position="244"/>
        <end position="264"/>
    </location>
</feature>
<dbReference type="GO" id="GO:0005886">
    <property type="term" value="C:plasma membrane"/>
    <property type="evidence" value="ECO:0007669"/>
    <property type="project" value="TreeGrafter"/>
</dbReference>
<gene>
    <name evidence="4" type="primary">SELPLG</name>
</gene>